<dbReference type="Proteomes" id="UP000309676">
    <property type="component" value="Unassembled WGS sequence"/>
</dbReference>
<comment type="caution">
    <text evidence="3">The sequence shown here is derived from an EMBL/GenBank/DDBJ whole genome shotgun (WGS) entry which is preliminary data.</text>
</comment>
<sequence>MTTQLRIAETNDRFALDGRPFFYLADTVWNAFTNATEEEWEEYLRFRDVRPVRPRAGVRLGDSARRRRCVRDDAGPPDGGDQHAPQHGGEARLRLRRLRVRHDRVRRPQRRAAAAVDTGRRHGVRRARLQRRRVDRRAQEGVTV</sequence>
<dbReference type="Gene3D" id="3.20.20.80">
    <property type="entry name" value="Glycosidases"/>
    <property type="match status" value="1"/>
</dbReference>
<gene>
    <name evidence="3" type="ORF">FE782_13430</name>
</gene>
<dbReference type="InterPro" id="IPR025277">
    <property type="entry name" value="Apiosidase-like_cat_dom"/>
</dbReference>
<evidence type="ECO:0000313" key="3">
    <source>
        <dbReference type="EMBL" id="TLS51898.1"/>
    </source>
</evidence>
<proteinExistence type="predicted"/>
<keyword evidence="4" id="KW-1185">Reference proteome</keyword>
<accession>A0A5R9GEV8</accession>
<evidence type="ECO:0000259" key="2">
    <source>
        <dbReference type="Pfam" id="PF13204"/>
    </source>
</evidence>
<dbReference type="AlphaFoldDB" id="A0A5R9GEV8"/>
<dbReference type="EMBL" id="VCIW01000007">
    <property type="protein sequence ID" value="TLS51898.1"/>
    <property type="molecule type" value="Genomic_DNA"/>
</dbReference>
<dbReference type="Pfam" id="PF13204">
    <property type="entry name" value="Apiosidase"/>
    <property type="match status" value="1"/>
</dbReference>
<protein>
    <submittedName>
        <fullName evidence="3">DUF4038 domain-containing protein</fullName>
    </submittedName>
</protein>
<evidence type="ECO:0000256" key="1">
    <source>
        <dbReference type="SAM" id="MobiDB-lite"/>
    </source>
</evidence>
<evidence type="ECO:0000313" key="4">
    <source>
        <dbReference type="Proteomes" id="UP000309676"/>
    </source>
</evidence>
<feature type="compositionally biased region" description="Basic residues" evidence="1">
    <location>
        <begin position="94"/>
        <end position="110"/>
    </location>
</feature>
<organism evidence="3 4">
    <name type="scientific">Paenibacillus antri</name>
    <dbReference type="NCBI Taxonomy" id="2582848"/>
    <lineage>
        <taxon>Bacteria</taxon>
        <taxon>Bacillati</taxon>
        <taxon>Bacillota</taxon>
        <taxon>Bacilli</taxon>
        <taxon>Bacillales</taxon>
        <taxon>Paenibacillaceae</taxon>
        <taxon>Paenibacillus</taxon>
    </lineage>
</organism>
<reference evidence="3 4" key="1">
    <citation type="submission" date="2019-05" db="EMBL/GenBank/DDBJ databases">
        <authorList>
            <person name="Narsing Rao M.P."/>
            <person name="Li W.J."/>
        </authorList>
    </citation>
    <scope>NUCLEOTIDE SEQUENCE [LARGE SCALE GENOMIC DNA]</scope>
    <source>
        <strain evidence="3 4">SYSU_K30003</strain>
    </source>
</reference>
<feature type="region of interest" description="Disordered" evidence="1">
    <location>
        <begin position="61"/>
        <end position="125"/>
    </location>
</feature>
<name>A0A5R9GEV8_9BACL</name>
<feature type="domain" description="Apiosidase-like catalytic" evidence="2">
    <location>
        <begin position="16"/>
        <end position="48"/>
    </location>
</feature>
<dbReference type="OrthoDB" id="59486at2"/>